<name>A0A3P3ZK07_LEIBR</name>
<dbReference type="InterPro" id="IPR001202">
    <property type="entry name" value="WW_dom"/>
</dbReference>
<sequence length="583" mass="62991">MSRTEVTRSTRSGPSASDEVSSDYSKSNGSATSSVSLSASASTSTTASTFTTASTSAGSSDEGSSHDADAEKAPRKLPRLEEVSQRLRHSLPTWAVPTLAPSIRGGTSIFPAPPSPPVAAVRYGPISSPYSPPNACGVAPPLPTLSASAKDISEMDVRAGLRLGVFRASTRLNKEQVMDEIESVRMTSHVELVLLESPQQIALLQDVPPQEHDYEWATVFFSIAEAADLCAALLCQPGRRSKWARVSIQRLPIVSRQTEPYTAEEEQRAQVHMYQMNAASPSVTKTNGATLFSDARDTVLARGAYGWCVLSTGGLFPTLGLAAYLQHRRRGDFTGIDVCAKFDPQCDKDKCVAGGQCNGVHLRSCEQWRLLVPPMLILRKTTPTSSTSTEDIPSPVESAWQEARRTDTLVVLPLPPEIDETAFVYMFQRCDGFRRAQTVRTVDAHRYGVVQFADAASAHLAQQQAISHSNLSVRFVGEATEAVNGTQALAAALDVSSTEVINSSTVPPNKSYTTAPSSTSAVTASRTNPAAVTHAPDVPFPPLPSGWEYGLSRRTMQYFFLQSGKKSTTWKHPVTQEQYKGHR</sequence>
<dbReference type="EMBL" id="LS997634">
    <property type="protein sequence ID" value="SYZ70454.1"/>
    <property type="molecule type" value="Genomic_DNA"/>
</dbReference>
<feature type="domain" description="WW" evidence="2">
    <location>
        <begin position="541"/>
        <end position="575"/>
    </location>
</feature>
<dbReference type="Gene3D" id="2.20.70.10">
    <property type="match status" value="1"/>
</dbReference>
<proteinExistence type="predicted"/>
<evidence type="ECO:0000313" key="3">
    <source>
        <dbReference type="EMBL" id="SYZ70454.1"/>
    </source>
</evidence>
<dbReference type="CDD" id="cd00590">
    <property type="entry name" value="RRM_SF"/>
    <property type="match status" value="1"/>
</dbReference>
<dbReference type="VEuPathDB" id="TriTrypDB:LbrM.35.6290"/>
<feature type="compositionally biased region" description="Low complexity" evidence="1">
    <location>
        <begin position="27"/>
        <end position="62"/>
    </location>
</feature>
<feature type="compositionally biased region" description="Polar residues" evidence="1">
    <location>
        <begin position="9"/>
        <end position="26"/>
    </location>
</feature>
<dbReference type="RefSeq" id="XP_001569242.2">
    <property type="nucleotide sequence ID" value="XM_001569192.2"/>
</dbReference>
<evidence type="ECO:0000259" key="2">
    <source>
        <dbReference type="PROSITE" id="PS50020"/>
    </source>
</evidence>
<dbReference type="AlphaFoldDB" id="A0A3P3ZK07"/>
<reference evidence="3 4" key="1">
    <citation type="submission" date="2018-09" db="EMBL/GenBank/DDBJ databases">
        <authorList>
            <person name="Peiro R."/>
            <person name="Begona"/>
            <person name="Cbmso G."/>
            <person name="Lopez M."/>
            <person name="Gonzalez S."/>
        </authorList>
    </citation>
    <scope>NUCLEOTIDE SEQUENCE [LARGE SCALE GENOMIC DNA]</scope>
</reference>
<dbReference type="GO" id="GO:0003676">
    <property type="term" value="F:nucleic acid binding"/>
    <property type="evidence" value="ECO:0007669"/>
    <property type="project" value="InterPro"/>
</dbReference>
<protein>
    <submittedName>
        <fullName evidence="3">Hypothetical_protein</fullName>
    </submittedName>
</protein>
<dbReference type="InterPro" id="IPR035979">
    <property type="entry name" value="RBD_domain_sf"/>
</dbReference>
<dbReference type="Gene3D" id="3.30.70.330">
    <property type="match status" value="1"/>
</dbReference>
<dbReference type="SUPFAM" id="SSF51045">
    <property type="entry name" value="WW domain"/>
    <property type="match status" value="1"/>
</dbReference>
<dbReference type="InterPro" id="IPR036020">
    <property type="entry name" value="WW_dom_sf"/>
</dbReference>
<feature type="compositionally biased region" description="Basic and acidic residues" evidence="1">
    <location>
        <begin position="63"/>
        <end position="78"/>
    </location>
</feature>
<dbReference type="PROSITE" id="PS01159">
    <property type="entry name" value="WW_DOMAIN_1"/>
    <property type="match status" value="1"/>
</dbReference>
<evidence type="ECO:0000313" key="4">
    <source>
        <dbReference type="Proteomes" id="UP000319462"/>
    </source>
</evidence>
<feature type="region of interest" description="Disordered" evidence="1">
    <location>
        <begin position="504"/>
        <end position="530"/>
    </location>
</feature>
<feature type="compositionally biased region" description="Low complexity" evidence="1">
    <location>
        <begin position="511"/>
        <end position="527"/>
    </location>
</feature>
<dbReference type="InterPro" id="IPR012677">
    <property type="entry name" value="Nucleotide-bd_a/b_plait_sf"/>
</dbReference>
<dbReference type="SUPFAM" id="SSF54928">
    <property type="entry name" value="RNA-binding domain, RBD"/>
    <property type="match status" value="1"/>
</dbReference>
<evidence type="ECO:0000256" key="1">
    <source>
        <dbReference type="SAM" id="MobiDB-lite"/>
    </source>
</evidence>
<dbReference type="Proteomes" id="UP000319462">
    <property type="component" value="Chromosome 35"/>
</dbReference>
<organism evidence="3 4">
    <name type="scientific">Leishmania braziliensis MHOM/BR/75/M2904</name>
    <dbReference type="NCBI Taxonomy" id="420245"/>
    <lineage>
        <taxon>Eukaryota</taxon>
        <taxon>Discoba</taxon>
        <taxon>Euglenozoa</taxon>
        <taxon>Kinetoplastea</taxon>
        <taxon>Metakinetoplastina</taxon>
        <taxon>Trypanosomatida</taxon>
        <taxon>Trypanosomatidae</taxon>
        <taxon>Leishmaniinae</taxon>
        <taxon>Leishmania</taxon>
        <taxon>Leishmania braziliensis species complex</taxon>
    </lineage>
</organism>
<dbReference type="PROSITE" id="PS50020">
    <property type="entry name" value="WW_DOMAIN_2"/>
    <property type="match status" value="1"/>
</dbReference>
<dbReference type="KEGG" id="lbz:LBRM_35_6290"/>
<feature type="region of interest" description="Disordered" evidence="1">
    <location>
        <begin position="1"/>
        <end position="78"/>
    </location>
</feature>
<gene>
    <name evidence="3" type="ORF">LBRM2904_35.6420</name>
</gene>
<accession>A0A3P3ZK07</accession>